<evidence type="ECO:0000313" key="1">
    <source>
        <dbReference type="EMBL" id="OLN27399.1"/>
    </source>
</evidence>
<organism evidence="1 2">
    <name type="scientific">Desulfosporosinus metallidurans</name>
    <dbReference type="NCBI Taxonomy" id="1888891"/>
    <lineage>
        <taxon>Bacteria</taxon>
        <taxon>Bacillati</taxon>
        <taxon>Bacillota</taxon>
        <taxon>Clostridia</taxon>
        <taxon>Eubacteriales</taxon>
        <taxon>Desulfitobacteriaceae</taxon>
        <taxon>Desulfosporosinus</taxon>
    </lineage>
</organism>
<dbReference type="AlphaFoldDB" id="A0A1Q8QJ76"/>
<evidence type="ECO:0000313" key="2">
    <source>
        <dbReference type="Proteomes" id="UP000186102"/>
    </source>
</evidence>
<proteinExistence type="predicted"/>
<protein>
    <submittedName>
        <fullName evidence="1">Site-specific recombinase</fullName>
    </submittedName>
</protein>
<dbReference type="EMBL" id="MLBF01000058">
    <property type="protein sequence ID" value="OLN27399.1"/>
    <property type="molecule type" value="Genomic_DNA"/>
</dbReference>
<reference evidence="1 2" key="1">
    <citation type="submission" date="2016-09" db="EMBL/GenBank/DDBJ databases">
        <title>Complete genome of Desulfosporosinus sp. OL.</title>
        <authorList>
            <person name="Mardanov A."/>
            <person name="Beletsky A."/>
            <person name="Panova A."/>
            <person name="Karnachuk O."/>
            <person name="Ravin N."/>
        </authorList>
    </citation>
    <scope>NUCLEOTIDE SEQUENCE [LARGE SCALE GENOMIC DNA]</scope>
    <source>
        <strain evidence="1 2">OL</strain>
    </source>
</reference>
<keyword evidence="2" id="KW-1185">Reference proteome</keyword>
<gene>
    <name evidence="1" type="ORF">DSOL_4581</name>
</gene>
<dbReference type="Proteomes" id="UP000186102">
    <property type="component" value="Unassembled WGS sequence"/>
</dbReference>
<comment type="caution">
    <text evidence="1">The sequence shown here is derived from an EMBL/GenBank/DDBJ whole genome shotgun (WGS) entry which is preliminary data.</text>
</comment>
<sequence length="124" mass="13844">MGEALLQKTHTVDFLTKKRVKNNGIVQQYYVENSHPPIISRKSLLRYRMNLKDDQICGDIHGRAKVPLRANMPSQGSSSAKTAVQSLEEHLGAPGKISSMCGDALTESRTELINVAQKRSRRKI</sequence>
<name>A0A1Q8QJ76_9FIRM</name>
<dbReference type="STRING" id="1888891.DSOL_4581"/>
<accession>A0A1Q8QJ76</accession>